<evidence type="ECO:0000259" key="5">
    <source>
        <dbReference type="PROSITE" id="PS50977"/>
    </source>
</evidence>
<dbReference type="Proteomes" id="UP000494363">
    <property type="component" value="Unassembled WGS sequence"/>
</dbReference>
<sequence length="188" mass="20218">MARPREFDRDEALEQAIEAFSERGYAGTSTEDLLKAMNLSRQSLYNAFGDKRGLYLEALRAYVAASVSEHLQVLNRSTSARKGIEQLLSEFVARPARTCLGTHAVCEFGRSDPEIAALSETAAHTLRAALERCIAQAKAGGEIAADIDERAAAHFIGATLSGIKVAARGGAPKDVLRDIARMALRSLG</sequence>
<evidence type="ECO:0000256" key="1">
    <source>
        <dbReference type="ARBA" id="ARBA00023015"/>
    </source>
</evidence>
<accession>A0A6J5D1F8</accession>
<dbReference type="InterPro" id="IPR036271">
    <property type="entry name" value="Tet_transcr_reg_TetR-rel_C_sf"/>
</dbReference>
<dbReference type="PROSITE" id="PS50977">
    <property type="entry name" value="HTH_TETR_2"/>
    <property type="match status" value="1"/>
</dbReference>
<proteinExistence type="predicted"/>
<evidence type="ECO:0000313" key="7">
    <source>
        <dbReference type="Proteomes" id="UP000494363"/>
    </source>
</evidence>
<keyword evidence="7" id="KW-1185">Reference proteome</keyword>
<dbReference type="InterPro" id="IPR009057">
    <property type="entry name" value="Homeodomain-like_sf"/>
</dbReference>
<dbReference type="InterPro" id="IPR001647">
    <property type="entry name" value="HTH_TetR"/>
</dbReference>
<dbReference type="SUPFAM" id="SSF48498">
    <property type="entry name" value="Tetracyclin repressor-like, C-terminal domain"/>
    <property type="match status" value="1"/>
</dbReference>
<keyword evidence="2 4" id="KW-0238">DNA-binding</keyword>
<dbReference type="EMBL" id="CADIKH010000002">
    <property type="protein sequence ID" value="CAB3748049.1"/>
    <property type="molecule type" value="Genomic_DNA"/>
</dbReference>
<dbReference type="PANTHER" id="PTHR47506">
    <property type="entry name" value="TRANSCRIPTIONAL REGULATORY PROTEIN"/>
    <property type="match status" value="1"/>
</dbReference>
<name>A0A6J5D1F8_9BURK</name>
<dbReference type="Pfam" id="PF16925">
    <property type="entry name" value="TetR_C_13"/>
    <property type="match status" value="1"/>
</dbReference>
<protein>
    <submittedName>
        <fullName evidence="6">HTH-type transcriptional repressor ComR</fullName>
    </submittedName>
</protein>
<dbReference type="Pfam" id="PF00440">
    <property type="entry name" value="TetR_N"/>
    <property type="match status" value="1"/>
</dbReference>
<dbReference type="Gene3D" id="1.10.10.60">
    <property type="entry name" value="Homeodomain-like"/>
    <property type="match status" value="1"/>
</dbReference>
<evidence type="ECO:0000256" key="2">
    <source>
        <dbReference type="ARBA" id="ARBA00023125"/>
    </source>
</evidence>
<dbReference type="PANTHER" id="PTHR47506:SF10">
    <property type="entry name" value="TRANSCRIPTIONAL REGULATORY PROTEIN"/>
    <property type="match status" value="1"/>
</dbReference>
<keyword evidence="1" id="KW-0805">Transcription regulation</keyword>
<organism evidence="6 7">
    <name type="scientific">Paraburkholderia humisilvae</name>
    <dbReference type="NCBI Taxonomy" id="627669"/>
    <lineage>
        <taxon>Bacteria</taxon>
        <taxon>Pseudomonadati</taxon>
        <taxon>Pseudomonadota</taxon>
        <taxon>Betaproteobacteria</taxon>
        <taxon>Burkholderiales</taxon>
        <taxon>Burkholderiaceae</taxon>
        <taxon>Paraburkholderia</taxon>
    </lineage>
</organism>
<evidence type="ECO:0000313" key="6">
    <source>
        <dbReference type="EMBL" id="CAB3748049.1"/>
    </source>
</evidence>
<dbReference type="InterPro" id="IPR011075">
    <property type="entry name" value="TetR_C"/>
</dbReference>
<evidence type="ECO:0000256" key="3">
    <source>
        <dbReference type="ARBA" id="ARBA00023163"/>
    </source>
</evidence>
<feature type="DNA-binding region" description="H-T-H motif" evidence="4">
    <location>
        <begin position="29"/>
        <end position="48"/>
    </location>
</feature>
<dbReference type="GO" id="GO:0003677">
    <property type="term" value="F:DNA binding"/>
    <property type="evidence" value="ECO:0007669"/>
    <property type="project" value="UniProtKB-UniRule"/>
</dbReference>
<dbReference type="Gene3D" id="1.10.357.10">
    <property type="entry name" value="Tetracycline Repressor, domain 2"/>
    <property type="match status" value="1"/>
</dbReference>
<reference evidence="6 7" key="1">
    <citation type="submission" date="2020-04" db="EMBL/GenBank/DDBJ databases">
        <authorList>
            <person name="De Canck E."/>
        </authorList>
    </citation>
    <scope>NUCLEOTIDE SEQUENCE [LARGE SCALE GENOMIC DNA]</scope>
    <source>
        <strain evidence="6 7">LMG 29542</strain>
    </source>
</reference>
<dbReference type="RefSeq" id="WP_175224975.1">
    <property type="nucleotide sequence ID" value="NZ_CADIKH010000002.1"/>
</dbReference>
<dbReference type="SUPFAM" id="SSF46689">
    <property type="entry name" value="Homeodomain-like"/>
    <property type="match status" value="1"/>
</dbReference>
<dbReference type="AlphaFoldDB" id="A0A6J5D1F8"/>
<gene>
    <name evidence="6" type="primary">comR_1</name>
    <name evidence="6" type="ORF">LMG29542_00623</name>
</gene>
<feature type="domain" description="HTH tetR-type" evidence="5">
    <location>
        <begin position="6"/>
        <end position="66"/>
    </location>
</feature>
<evidence type="ECO:0000256" key="4">
    <source>
        <dbReference type="PROSITE-ProRule" id="PRU00335"/>
    </source>
</evidence>
<keyword evidence="3" id="KW-0804">Transcription</keyword>